<gene>
    <name evidence="9" type="ORF">CJN711_LOCUS20536</name>
</gene>
<dbReference type="Gene3D" id="3.40.50.300">
    <property type="entry name" value="P-loop containing nucleotide triphosphate hydrolases"/>
    <property type="match status" value="2"/>
</dbReference>
<feature type="coiled-coil region" evidence="5">
    <location>
        <begin position="199"/>
        <end position="260"/>
    </location>
</feature>
<dbReference type="Pfam" id="PF00271">
    <property type="entry name" value="Helicase_C"/>
    <property type="match status" value="1"/>
</dbReference>
<keyword evidence="1" id="KW-0547">Nucleotide-binding</keyword>
<dbReference type="PROSITE" id="PS51194">
    <property type="entry name" value="HELICASE_CTER"/>
    <property type="match status" value="1"/>
</dbReference>
<keyword evidence="5" id="KW-0175">Coiled coil</keyword>
<feature type="region of interest" description="Disordered" evidence="6">
    <location>
        <begin position="78"/>
        <end position="100"/>
    </location>
</feature>
<dbReference type="InterPro" id="IPR014001">
    <property type="entry name" value="Helicase_ATP-bd"/>
</dbReference>
<dbReference type="GO" id="GO:0004386">
    <property type="term" value="F:helicase activity"/>
    <property type="evidence" value="ECO:0007669"/>
    <property type="project" value="UniProtKB-KW"/>
</dbReference>
<dbReference type="SUPFAM" id="SSF52540">
    <property type="entry name" value="P-loop containing nucleoside triphosphate hydrolases"/>
    <property type="match status" value="1"/>
</dbReference>
<reference evidence="9" key="1">
    <citation type="submission" date="2021-02" db="EMBL/GenBank/DDBJ databases">
        <authorList>
            <person name="Nowell W R."/>
        </authorList>
    </citation>
    <scope>NUCLEOTIDE SEQUENCE</scope>
</reference>
<name>A0A815J751_9BILA</name>
<evidence type="ECO:0000259" key="7">
    <source>
        <dbReference type="PROSITE" id="PS51192"/>
    </source>
</evidence>
<organism evidence="9 10">
    <name type="scientific">Rotaria magnacalcarata</name>
    <dbReference type="NCBI Taxonomy" id="392030"/>
    <lineage>
        <taxon>Eukaryota</taxon>
        <taxon>Metazoa</taxon>
        <taxon>Spiralia</taxon>
        <taxon>Gnathifera</taxon>
        <taxon>Rotifera</taxon>
        <taxon>Eurotatoria</taxon>
        <taxon>Bdelloidea</taxon>
        <taxon>Philodinida</taxon>
        <taxon>Philodinidae</taxon>
        <taxon>Rotaria</taxon>
    </lineage>
</organism>
<dbReference type="InterPro" id="IPR027417">
    <property type="entry name" value="P-loop_NTPase"/>
</dbReference>
<feature type="domain" description="Helicase C-terminal" evidence="8">
    <location>
        <begin position="725"/>
        <end position="897"/>
    </location>
</feature>
<evidence type="ECO:0000256" key="5">
    <source>
        <dbReference type="SAM" id="Coils"/>
    </source>
</evidence>
<dbReference type="Proteomes" id="UP000663855">
    <property type="component" value="Unassembled WGS sequence"/>
</dbReference>
<keyword evidence="2" id="KW-0378">Hydrolase</keyword>
<feature type="compositionally biased region" description="Acidic residues" evidence="6">
    <location>
        <begin position="91"/>
        <end position="100"/>
    </location>
</feature>
<evidence type="ECO:0000313" key="9">
    <source>
        <dbReference type="EMBL" id="CAF1372889.1"/>
    </source>
</evidence>
<dbReference type="Pfam" id="PF00270">
    <property type="entry name" value="DEAD"/>
    <property type="match status" value="1"/>
</dbReference>
<evidence type="ECO:0000256" key="1">
    <source>
        <dbReference type="ARBA" id="ARBA00022741"/>
    </source>
</evidence>
<feature type="domain" description="Helicase ATP-binding" evidence="7">
    <location>
        <begin position="531"/>
        <end position="704"/>
    </location>
</feature>
<feature type="non-terminal residue" evidence="9">
    <location>
        <position position="1"/>
    </location>
</feature>
<evidence type="ECO:0000256" key="4">
    <source>
        <dbReference type="ARBA" id="ARBA00022840"/>
    </source>
</evidence>
<dbReference type="GO" id="GO:0003723">
    <property type="term" value="F:RNA binding"/>
    <property type="evidence" value="ECO:0007669"/>
    <property type="project" value="TreeGrafter"/>
</dbReference>
<dbReference type="GO" id="GO:0016787">
    <property type="term" value="F:hydrolase activity"/>
    <property type="evidence" value="ECO:0007669"/>
    <property type="project" value="UniProtKB-KW"/>
</dbReference>
<evidence type="ECO:0000256" key="2">
    <source>
        <dbReference type="ARBA" id="ARBA00022801"/>
    </source>
</evidence>
<dbReference type="GO" id="GO:0005524">
    <property type="term" value="F:ATP binding"/>
    <property type="evidence" value="ECO:0007669"/>
    <property type="project" value="UniProtKB-KW"/>
</dbReference>
<sequence length="916" mass="104915">IDIPHVGNKLTVNLESFEFSDTDKKIVGCIRWIPKLISSTGSKEGKIVYIDNYASTANVQPIPLTTKRLKLFQQKHADTQQADKLTNRDGNDDDGDDDASDLQIATAFGTGHDDEGDEEDIDNLKDYANTVSQNDDSWSIIGRTGEIPDLKYPINKTADANINIPAEHFFNENVGEHRQRAIIERSNSNLEAAAIAAVDLQLQDETKQLKEQIQREQSNMNQEKQSHNKISKENVLLKDLQQKLLRKQAQEQKIKGLMNEIKATDYDNIEPIVAQVFLLSKIKQITNHLKAKYPLDDYFIAIPNIIIAEKDAVYCLSVTGVQAHHDEFKLVLKRIQTLSNVTQSAKVFYQNVLNRIVTSITQIMVKKVPFSHDWQSYTRIFQQLVENKIQDLIKVFDEYITRESRELTDHCITDVHFKSWAQLRILTNRYLQKNAFTSELEALKHIAFEEFIKQKISSQQLKFEKKPSKKSLEILNEFINKIKKGFKQNKQYTGCDLQQFKQILKLLQRTMLYYRCFLLQLPLYESAKELLDKIEKNNVVTVATSTGSGKSSLLPALLIAEDYVKVVVTQPRRLPCTSICRRVNETMLVNRSESKLAGWAVSGDQRDIDARIIYLTDGLLKKRLLNYKNFIKNLPDNNNKPTVFFLDEVHERSINIDLCIALFARLLTEKPEIRSQFKIIISSATLDPTVPKLFRNISQLTVGEFAKPMLGTLCPVTKCERTNENILDLVQELCKKRQRYDQILCFVSSVSEVNQYCRLLEEISHGTISAFPLIQSQSATNQQRNIEKGSIFFSTTVAETSLTFPSLKYVIDTGKINIPVYDSTKKQTILMEMRAAESTIKQRLGRLGRTKPGEYYSLYDFKVEDQKYPKPQICQSDLVNTEFSLRKSLVKNGLDYLKQYLPDAPTSQPRSNITTT</sequence>
<evidence type="ECO:0000259" key="8">
    <source>
        <dbReference type="PROSITE" id="PS51194"/>
    </source>
</evidence>
<accession>A0A815J751</accession>
<protein>
    <submittedName>
        <fullName evidence="9">Uncharacterized protein</fullName>
    </submittedName>
</protein>
<dbReference type="CDD" id="cd17917">
    <property type="entry name" value="DEXHc_RHA-like"/>
    <property type="match status" value="1"/>
</dbReference>
<dbReference type="AlphaFoldDB" id="A0A815J751"/>
<evidence type="ECO:0000256" key="6">
    <source>
        <dbReference type="SAM" id="MobiDB-lite"/>
    </source>
</evidence>
<dbReference type="InterPro" id="IPR011545">
    <property type="entry name" value="DEAD/DEAH_box_helicase_dom"/>
</dbReference>
<dbReference type="EMBL" id="CAJNOV010009611">
    <property type="protein sequence ID" value="CAF1372889.1"/>
    <property type="molecule type" value="Genomic_DNA"/>
</dbReference>
<dbReference type="SMART" id="SM00487">
    <property type="entry name" value="DEXDc"/>
    <property type="match status" value="1"/>
</dbReference>
<dbReference type="InterPro" id="IPR001650">
    <property type="entry name" value="Helicase_C-like"/>
</dbReference>
<comment type="caution">
    <text evidence="9">The sequence shown here is derived from an EMBL/GenBank/DDBJ whole genome shotgun (WGS) entry which is preliminary data.</text>
</comment>
<dbReference type="PROSITE" id="PS51192">
    <property type="entry name" value="HELICASE_ATP_BIND_1"/>
    <property type="match status" value="1"/>
</dbReference>
<evidence type="ECO:0000313" key="10">
    <source>
        <dbReference type="Proteomes" id="UP000663855"/>
    </source>
</evidence>
<evidence type="ECO:0000256" key="3">
    <source>
        <dbReference type="ARBA" id="ARBA00022806"/>
    </source>
</evidence>
<dbReference type="PANTHER" id="PTHR18934:SF91">
    <property type="entry name" value="PRE-MRNA-SPLICING FACTOR ATP-DEPENDENT RNA HELICASE PRP16"/>
    <property type="match status" value="1"/>
</dbReference>
<dbReference type="PANTHER" id="PTHR18934">
    <property type="entry name" value="ATP-DEPENDENT RNA HELICASE"/>
    <property type="match status" value="1"/>
</dbReference>
<keyword evidence="4" id="KW-0067">ATP-binding</keyword>
<proteinExistence type="predicted"/>
<keyword evidence="3" id="KW-0347">Helicase</keyword>